<evidence type="ECO:0000256" key="2">
    <source>
        <dbReference type="ARBA" id="ARBA00009776"/>
    </source>
</evidence>
<evidence type="ECO:0000256" key="6">
    <source>
        <dbReference type="ARBA" id="ARBA00022727"/>
    </source>
</evidence>
<dbReference type="NCBIfam" id="TIGR00041">
    <property type="entry name" value="DTMP_kinase"/>
    <property type="match status" value="1"/>
</dbReference>
<dbReference type="OrthoDB" id="425602at2759"/>
<keyword evidence="7" id="KW-0547">Nucleotide-binding</keyword>
<dbReference type="GO" id="GO:0006227">
    <property type="term" value="P:dUDP biosynthetic process"/>
    <property type="evidence" value="ECO:0007669"/>
    <property type="project" value="TreeGrafter"/>
</dbReference>
<dbReference type="AlphaFoldDB" id="U4LTS7"/>
<dbReference type="PANTHER" id="PTHR10344">
    <property type="entry name" value="THYMIDYLATE KINASE"/>
    <property type="match status" value="1"/>
</dbReference>
<dbReference type="Pfam" id="PF02223">
    <property type="entry name" value="Thymidylate_kin"/>
    <property type="match status" value="1"/>
</dbReference>
<sequence>MAQQEPLLRGPRGALIVIEGLDRAGKSTQCALLQQRIPNSRIVKFPDRTTPTGHIINTYLTDPSSSLDDHAIHLLFSANRWECLPTLLSSLSSGETLILDRYIYSGIAFSCAKGLSYDYCRAPDIGLPAPDAVIFLDLPVERAEQREGFGGERYEVGEFQMRVRERFGEVREKEGGEWRVVDAGRAREVVAEEVGVFAELAVEAAKRGRELGRIE</sequence>
<dbReference type="HAMAP" id="MF_00165">
    <property type="entry name" value="Thymidylate_kinase"/>
    <property type="match status" value="1"/>
</dbReference>
<reference evidence="11 12" key="1">
    <citation type="journal article" date="2013" name="PLoS Genet.">
        <title>The genome and development-dependent transcriptomes of Pyronema confluens: a window into fungal evolution.</title>
        <authorList>
            <person name="Traeger S."/>
            <person name="Altegoer F."/>
            <person name="Freitag M."/>
            <person name="Gabaldon T."/>
            <person name="Kempken F."/>
            <person name="Kumar A."/>
            <person name="Marcet-Houben M."/>
            <person name="Poggeler S."/>
            <person name="Stajich J.E."/>
            <person name="Nowrousian M."/>
        </authorList>
    </citation>
    <scope>NUCLEOTIDE SEQUENCE [LARGE SCALE GENOMIC DNA]</scope>
    <source>
        <strain evidence="12">CBS 100304</strain>
        <tissue evidence="11">Vegetative mycelium</tissue>
    </source>
</reference>
<dbReference type="GO" id="GO:0004550">
    <property type="term" value="F:nucleoside diphosphate kinase activity"/>
    <property type="evidence" value="ECO:0007669"/>
    <property type="project" value="TreeGrafter"/>
</dbReference>
<dbReference type="GO" id="GO:0006233">
    <property type="term" value="P:dTDP biosynthetic process"/>
    <property type="evidence" value="ECO:0007669"/>
    <property type="project" value="InterPro"/>
</dbReference>
<dbReference type="EC" id="2.7.4.9" evidence="3"/>
<dbReference type="FunFam" id="3.40.50.300:FF:000679">
    <property type="entry name" value="Thymidylate kinase"/>
    <property type="match status" value="1"/>
</dbReference>
<dbReference type="PROSITE" id="PS01331">
    <property type="entry name" value="THYMIDYLATE_KINASE"/>
    <property type="match status" value="1"/>
</dbReference>
<evidence type="ECO:0000256" key="7">
    <source>
        <dbReference type="ARBA" id="ARBA00022741"/>
    </source>
</evidence>
<protein>
    <recommendedName>
        <fullName evidence="4">Thymidylate kinase</fullName>
        <ecNumber evidence="3">2.7.4.9</ecNumber>
    </recommendedName>
</protein>
<dbReference type="GO" id="GO:0005829">
    <property type="term" value="C:cytosol"/>
    <property type="evidence" value="ECO:0007669"/>
    <property type="project" value="TreeGrafter"/>
</dbReference>
<evidence type="ECO:0000256" key="1">
    <source>
        <dbReference type="ARBA" id="ARBA00004992"/>
    </source>
</evidence>
<evidence type="ECO:0000256" key="5">
    <source>
        <dbReference type="ARBA" id="ARBA00022679"/>
    </source>
</evidence>
<organism evidence="11 12">
    <name type="scientific">Pyronema omphalodes (strain CBS 100304)</name>
    <name type="common">Pyronema confluens</name>
    <dbReference type="NCBI Taxonomy" id="1076935"/>
    <lineage>
        <taxon>Eukaryota</taxon>
        <taxon>Fungi</taxon>
        <taxon>Dikarya</taxon>
        <taxon>Ascomycota</taxon>
        <taxon>Pezizomycotina</taxon>
        <taxon>Pezizomycetes</taxon>
        <taxon>Pezizales</taxon>
        <taxon>Pyronemataceae</taxon>
        <taxon>Pyronema</taxon>
    </lineage>
</organism>
<evidence type="ECO:0000256" key="4">
    <source>
        <dbReference type="ARBA" id="ARBA00017144"/>
    </source>
</evidence>
<gene>
    <name evidence="11" type="ORF">PCON_09879</name>
</gene>
<evidence type="ECO:0000313" key="11">
    <source>
        <dbReference type="EMBL" id="CCX31051.1"/>
    </source>
</evidence>
<evidence type="ECO:0000313" key="12">
    <source>
        <dbReference type="Proteomes" id="UP000018144"/>
    </source>
</evidence>
<dbReference type="EMBL" id="HF935531">
    <property type="protein sequence ID" value="CCX31051.1"/>
    <property type="molecule type" value="Genomic_DNA"/>
</dbReference>
<keyword evidence="5" id="KW-0808">Transferase</keyword>
<dbReference type="eggNOG" id="KOG3327">
    <property type="taxonomic scope" value="Eukaryota"/>
</dbReference>
<name>U4LTS7_PYROM</name>
<dbReference type="Proteomes" id="UP000018144">
    <property type="component" value="Unassembled WGS sequence"/>
</dbReference>
<dbReference type="GO" id="GO:0004798">
    <property type="term" value="F:dTMP kinase activity"/>
    <property type="evidence" value="ECO:0007669"/>
    <property type="project" value="UniProtKB-EC"/>
</dbReference>
<keyword evidence="8 11" id="KW-0418">Kinase</keyword>
<dbReference type="InterPro" id="IPR039430">
    <property type="entry name" value="Thymidylate_kin-like_dom"/>
</dbReference>
<comment type="similarity">
    <text evidence="2">Belongs to the thymidylate kinase family.</text>
</comment>
<dbReference type="OMA" id="ANRWECA"/>
<keyword evidence="6" id="KW-0545">Nucleotide biosynthesis</keyword>
<comment type="pathway">
    <text evidence="1">Pyrimidine metabolism; dTTP biosynthesis.</text>
</comment>
<dbReference type="Gene3D" id="3.40.50.300">
    <property type="entry name" value="P-loop containing nucleotide triphosphate hydrolases"/>
    <property type="match status" value="1"/>
</dbReference>
<dbReference type="STRING" id="1076935.U4LTS7"/>
<dbReference type="SUPFAM" id="SSF52540">
    <property type="entry name" value="P-loop containing nucleoside triphosphate hydrolases"/>
    <property type="match status" value="1"/>
</dbReference>
<dbReference type="GO" id="GO:0006235">
    <property type="term" value="P:dTTP biosynthetic process"/>
    <property type="evidence" value="ECO:0007669"/>
    <property type="project" value="TreeGrafter"/>
</dbReference>
<keyword evidence="9" id="KW-0067">ATP-binding</keyword>
<dbReference type="GO" id="GO:0005524">
    <property type="term" value="F:ATP binding"/>
    <property type="evidence" value="ECO:0007669"/>
    <property type="project" value="UniProtKB-KW"/>
</dbReference>
<dbReference type="InterPro" id="IPR018094">
    <property type="entry name" value="Thymidylate_kinase"/>
</dbReference>
<dbReference type="InterPro" id="IPR027417">
    <property type="entry name" value="P-loop_NTPase"/>
</dbReference>
<evidence type="ECO:0000256" key="3">
    <source>
        <dbReference type="ARBA" id="ARBA00012980"/>
    </source>
</evidence>
<dbReference type="CDD" id="cd01672">
    <property type="entry name" value="TMPK"/>
    <property type="match status" value="1"/>
</dbReference>
<dbReference type="PANTHER" id="PTHR10344:SF1">
    <property type="entry name" value="THYMIDYLATE KINASE"/>
    <property type="match status" value="1"/>
</dbReference>
<keyword evidence="12" id="KW-1185">Reference proteome</keyword>
<feature type="domain" description="Thymidylate kinase-like" evidence="10">
    <location>
        <begin position="18"/>
        <end position="193"/>
    </location>
</feature>
<evidence type="ECO:0000256" key="9">
    <source>
        <dbReference type="ARBA" id="ARBA00022840"/>
    </source>
</evidence>
<evidence type="ECO:0000256" key="8">
    <source>
        <dbReference type="ARBA" id="ARBA00022777"/>
    </source>
</evidence>
<dbReference type="InterPro" id="IPR018095">
    <property type="entry name" value="Thymidylate_kin_CS"/>
</dbReference>
<evidence type="ECO:0000259" key="10">
    <source>
        <dbReference type="Pfam" id="PF02223"/>
    </source>
</evidence>
<proteinExistence type="inferred from homology"/>
<dbReference type="GO" id="GO:0005634">
    <property type="term" value="C:nucleus"/>
    <property type="evidence" value="ECO:0007669"/>
    <property type="project" value="TreeGrafter"/>
</dbReference>
<accession>U4LTS7</accession>